<dbReference type="InterPro" id="IPR023123">
    <property type="entry name" value="Tubulin_C"/>
</dbReference>
<accession>A0A8T0DE94</accession>
<keyword evidence="2" id="KW-0493">Microtubule</keyword>
<dbReference type="AlphaFoldDB" id="A0A8T0DE94"/>
<evidence type="ECO:0000256" key="1">
    <source>
        <dbReference type="ARBA" id="ARBA00009636"/>
    </source>
</evidence>
<keyword evidence="6" id="KW-1185">Reference proteome</keyword>
<proteinExistence type="inferred from homology"/>
<gene>
    <name evidence="5" type="ORF">P879_09859</name>
</gene>
<keyword evidence="3" id="KW-0547">Nucleotide-binding</keyword>
<dbReference type="InterPro" id="IPR008280">
    <property type="entry name" value="Tub_FtsZ_C"/>
</dbReference>
<name>A0A8T0DE94_9TREM</name>
<dbReference type="GO" id="GO:0005874">
    <property type="term" value="C:microtubule"/>
    <property type="evidence" value="ECO:0007669"/>
    <property type="project" value="UniProtKB-KW"/>
</dbReference>
<evidence type="ECO:0000313" key="5">
    <source>
        <dbReference type="EMBL" id="KAF8566133.1"/>
    </source>
</evidence>
<comment type="caution">
    <text evidence="5">The sequence shown here is derived from an EMBL/GenBank/DDBJ whole genome shotgun (WGS) entry which is preliminary data.</text>
</comment>
<dbReference type="InterPro" id="IPR000217">
    <property type="entry name" value="Tubulin"/>
</dbReference>
<keyword evidence="4" id="KW-0342">GTP-binding</keyword>
<dbReference type="SUPFAM" id="SSF55307">
    <property type="entry name" value="Tubulin C-terminal domain-like"/>
    <property type="match status" value="1"/>
</dbReference>
<evidence type="ECO:0008006" key="7">
    <source>
        <dbReference type="Google" id="ProtNLM"/>
    </source>
</evidence>
<dbReference type="OrthoDB" id="6073114at2759"/>
<comment type="similarity">
    <text evidence="1">Belongs to the tubulin family.</text>
</comment>
<evidence type="ECO:0000313" key="6">
    <source>
        <dbReference type="Proteomes" id="UP000699462"/>
    </source>
</evidence>
<evidence type="ECO:0000256" key="3">
    <source>
        <dbReference type="ARBA" id="ARBA00022741"/>
    </source>
</evidence>
<dbReference type="GO" id="GO:0007017">
    <property type="term" value="P:microtubule-based process"/>
    <property type="evidence" value="ECO:0007669"/>
    <property type="project" value="InterPro"/>
</dbReference>
<dbReference type="PANTHER" id="PTHR11588">
    <property type="entry name" value="TUBULIN"/>
    <property type="match status" value="1"/>
</dbReference>
<dbReference type="Gene3D" id="1.10.287.600">
    <property type="entry name" value="Helix hairpin bin"/>
    <property type="match status" value="1"/>
</dbReference>
<evidence type="ECO:0000256" key="2">
    <source>
        <dbReference type="ARBA" id="ARBA00022701"/>
    </source>
</evidence>
<organism evidence="5 6">
    <name type="scientific">Paragonimus westermani</name>
    <dbReference type="NCBI Taxonomy" id="34504"/>
    <lineage>
        <taxon>Eukaryota</taxon>
        <taxon>Metazoa</taxon>
        <taxon>Spiralia</taxon>
        <taxon>Lophotrochozoa</taxon>
        <taxon>Platyhelminthes</taxon>
        <taxon>Trematoda</taxon>
        <taxon>Digenea</taxon>
        <taxon>Plagiorchiida</taxon>
        <taxon>Troglotremata</taxon>
        <taxon>Troglotrematidae</taxon>
        <taxon>Paragonimus</taxon>
    </lineage>
</organism>
<dbReference type="EMBL" id="JTDF01005557">
    <property type="protein sequence ID" value="KAF8566133.1"/>
    <property type="molecule type" value="Genomic_DNA"/>
</dbReference>
<evidence type="ECO:0000256" key="4">
    <source>
        <dbReference type="ARBA" id="ARBA00023134"/>
    </source>
</evidence>
<dbReference type="Proteomes" id="UP000699462">
    <property type="component" value="Unassembled WGS sequence"/>
</dbReference>
<dbReference type="GO" id="GO:0005525">
    <property type="term" value="F:GTP binding"/>
    <property type="evidence" value="ECO:0007669"/>
    <property type="project" value="UniProtKB-KW"/>
</dbReference>
<sequence length="163" mass="18685">MPKTTRSITLLMNTSAVNQIIQKIDSKFDMLFHKRAFVHWYVSEGMEEGEFPEAREILHVLEQHYLYFTEPTKQNQTSPITIRINTQGGSEQPDDNVSQSNHAVRWTDMVADEPFVQVLRDEEGYRSTSGSSTPTAVYKLKVPQTRTAGDDFIERISVPFNCL</sequence>
<protein>
    <recommendedName>
        <fullName evidence="7">Tubulin alpha</fullName>
    </recommendedName>
</protein>
<reference evidence="5 6" key="1">
    <citation type="submission" date="2019-07" db="EMBL/GenBank/DDBJ databases">
        <title>Annotation for the trematode Paragonimus westermani.</title>
        <authorList>
            <person name="Choi Y.-J."/>
        </authorList>
    </citation>
    <scope>NUCLEOTIDE SEQUENCE [LARGE SCALE GENOMIC DNA]</scope>
    <source>
        <strain evidence="5">180907_Pwestermani</strain>
    </source>
</reference>